<name>A0A938XWA2_9BACL</name>
<evidence type="ECO:0000313" key="2">
    <source>
        <dbReference type="Proteomes" id="UP000717624"/>
    </source>
</evidence>
<proteinExistence type="predicted"/>
<evidence type="ECO:0000313" key="1">
    <source>
        <dbReference type="EMBL" id="MBM7589284.1"/>
    </source>
</evidence>
<keyword evidence="2" id="KW-1185">Reference proteome</keyword>
<dbReference type="GO" id="GO:0006508">
    <property type="term" value="P:proteolysis"/>
    <property type="evidence" value="ECO:0007669"/>
    <property type="project" value="InterPro"/>
</dbReference>
<dbReference type="InterPro" id="IPR036059">
    <property type="entry name" value="TldD/PmbA_sf"/>
</dbReference>
<protein>
    <submittedName>
        <fullName evidence="1">Uncharacterized protein</fullName>
    </submittedName>
</protein>
<accession>A0A938XWA2</accession>
<dbReference type="SUPFAM" id="SSF111283">
    <property type="entry name" value="Putative modulator of DNA gyrase, PmbA/TldD"/>
    <property type="match status" value="1"/>
</dbReference>
<comment type="caution">
    <text evidence="1">The sequence shown here is derived from an EMBL/GenBank/DDBJ whole genome shotgun (WGS) entry which is preliminary data.</text>
</comment>
<dbReference type="AlphaFoldDB" id="A0A938XWA2"/>
<gene>
    <name evidence="1" type="ORF">JOD01_000882</name>
</gene>
<dbReference type="EMBL" id="JAFBEB010000002">
    <property type="protein sequence ID" value="MBM7589284.1"/>
    <property type="molecule type" value="Genomic_DNA"/>
</dbReference>
<dbReference type="GO" id="GO:0008237">
    <property type="term" value="F:metallopeptidase activity"/>
    <property type="evidence" value="ECO:0007669"/>
    <property type="project" value="InterPro"/>
</dbReference>
<sequence>MQPAEWLYEQLRSACRHAGLTTPVYAFRFWLEETVSHSSESCAHCQLNGEITLVWGDGTVSNHRLSLWPGEPLPFEQWHSMRYLDDQLRHFAKAAPLSTIDAYDPQIAERLQQDSSAVPGNSSQIVSDLRIIKRTAAHSLGVYHQENLSEACFRPAGLSPAFRYQSRRLPTAAEWRYLQTEWEWLRQQSLQRHIQLPLPHPDSIVLFTPNAVRQLLQAYVLEPLHLREHADRVHTWLNSMAPSGLLQLRHDPSVPWSRGSYQFFRDGQPTRSFPLSALPTYFQKVAIDSFHWTSGAAVPFFRWLSGQNEVYVLDEIRPLDSFPFQRRQTVWVYSALQFCKGRPVATGNLLLPLSLPSLFSPQTALIHRPGWDGDGIAIAAKWLLSEP</sequence>
<dbReference type="Proteomes" id="UP000717624">
    <property type="component" value="Unassembled WGS sequence"/>
</dbReference>
<dbReference type="RefSeq" id="WP_204517013.1">
    <property type="nucleotide sequence ID" value="NZ_BAABIN010000015.1"/>
</dbReference>
<reference evidence="1" key="1">
    <citation type="submission" date="2021-01" db="EMBL/GenBank/DDBJ databases">
        <title>Genomic Encyclopedia of Type Strains, Phase IV (KMG-IV): sequencing the most valuable type-strain genomes for metagenomic binning, comparative biology and taxonomic classification.</title>
        <authorList>
            <person name="Goeker M."/>
        </authorList>
    </citation>
    <scope>NUCLEOTIDE SEQUENCE</scope>
    <source>
        <strain evidence="1">DSM 25523</strain>
    </source>
</reference>
<organism evidence="1 2">
    <name type="scientific">Brevibacillus fulvus</name>
    <dbReference type="NCBI Taxonomy" id="1125967"/>
    <lineage>
        <taxon>Bacteria</taxon>
        <taxon>Bacillati</taxon>
        <taxon>Bacillota</taxon>
        <taxon>Bacilli</taxon>
        <taxon>Bacillales</taxon>
        <taxon>Paenibacillaceae</taxon>
        <taxon>Brevibacillus</taxon>
    </lineage>
</organism>